<dbReference type="AlphaFoldDB" id="A0A109RDC0"/>
<keyword evidence="5" id="KW-1185">Reference proteome</keyword>
<organism evidence="3 5">
    <name type="scientific">Aerococcus sanguinicola</name>
    <dbReference type="NCBI Taxonomy" id="119206"/>
    <lineage>
        <taxon>Bacteria</taxon>
        <taxon>Bacillati</taxon>
        <taxon>Bacillota</taxon>
        <taxon>Bacilli</taxon>
        <taxon>Lactobacillales</taxon>
        <taxon>Aerococcaceae</taxon>
        <taxon>Aerococcus</taxon>
    </lineage>
</organism>
<dbReference type="Pfam" id="PF07537">
    <property type="entry name" value="CamS"/>
    <property type="match status" value="1"/>
</dbReference>
<keyword evidence="2" id="KW-0732">Signal</keyword>
<sequence length="377" mass="41797">MKRLHHKLGLLVCLALALAGCQGPDQAEEGQAQESSGQASQAEEQDAPALSINHYPAAIEDGHYKMSESRGLMARPSSEANLRNFEEGLYRIAEGQFSTEEYYFQEGQLITREMANQWLGAKTKDNPEGLNPEGSASDKREDYQPKYLNSILEYNFMKKDAEDNYQLEGVTIGLALNSEDTFSNGESQEKISIDKDQALEHGKQIAEEVVARIRKDKKYAKLPIQVALFYNGPTDSLAGGSYASEVVSVAGTAFSDWENYDTQHLVFGVDDAAAEEDNVAFARFTSEVEDFFPRLSGISGVGTYEEGRLSQIDIEINTQFDGYSELVALVQHTMNTANTIFRNNRGSITIRVEGPSGIRAIMERQAGENNFTYEMIS</sequence>
<evidence type="ECO:0000313" key="5">
    <source>
        <dbReference type="Proteomes" id="UP000069912"/>
    </source>
</evidence>
<feature type="chain" id="PRO_5007140322" evidence="2">
    <location>
        <begin position="28"/>
        <end position="377"/>
    </location>
</feature>
<feature type="signal peptide" evidence="2">
    <location>
        <begin position="1"/>
        <end position="27"/>
    </location>
</feature>
<reference evidence="4 6" key="3">
    <citation type="submission" date="2017-12" db="EMBL/GenBank/DDBJ databases">
        <title>Phylogenetic diversity of female urinary microbiome.</title>
        <authorList>
            <person name="Thomas-White K."/>
            <person name="Wolfe A.J."/>
        </authorList>
    </citation>
    <scope>NUCLEOTIDE SEQUENCE [LARGE SCALE GENOMIC DNA]</scope>
    <source>
        <strain evidence="4 6">UMB0139</strain>
    </source>
</reference>
<protein>
    <submittedName>
        <fullName evidence="4">CamS family sex pheromone protein</fullName>
    </submittedName>
</protein>
<evidence type="ECO:0000313" key="3">
    <source>
        <dbReference type="EMBL" id="AMB94329.1"/>
    </source>
</evidence>
<evidence type="ECO:0000256" key="2">
    <source>
        <dbReference type="SAM" id="SignalP"/>
    </source>
</evidence>
<dbReference type="Proteomes" id="UP000069912">
    <property type="component" value="Chromosome"/>
</dbReference>
<reference evidence="5" key="2">
    <citation type="submission" date="2016-01" db="EMBL/GenBank/DDBJ databases">
        <title>Six Aerococcus type strain genome sequencing and assembly using PacBio and Illumina Hiseq.</title>
        <authorList>
            <person name="Carkaci D."/>
            <person name="Dargis R."/>
            <person name="Nielsen X.C."/>
            <person name="Skovgaard O."/>
            <person name="Fuursted K."/>
            <person name="Christensen J.J."/>
        </authorList>
    </citation>
    <scope>NUCLEOTIDE SEQUENCE [LARGE SCALE GENOMIC DNA]</scope>
    <source>
        <strain evidence="5">CCUG43001</strain>
    </source>
</reference>
<dbReference type="KEGG" id="asan:AWM72_05930"/>
<dbReference type="CDD" id="cd13441">
    <property type="entry name" value="CamS_repeat_1"/>
    <property type="match status" value="1"/>
</dbReference>
<evidence type="ECO:0000256" key="1">
    <source>
        <dbReference type="SAM" id="MobiDB-lite"/>
    </source>
</evidence>
<accession>A0A109RDC0</accession>
<dbReference type="Gene3D" id="3.10.570.10">
    <property type="entry name" value="sex pheromone staph- cam373 precursor domain"/>
    <property type="match status" value="1"/>
</dbReference>
<proteinExistence type="predicted"/>
<dbReference type="GeneID" id="92903605"/>
<gene>
    <name evidence="3" type="ORF">AWM72_05930</name>
    <name evidence="4" type="ORF">CYJ28_05165</name>
</gene>
<feature type="region of interest" description="Disordered" evidence="1">
    <location>
        <begin position="122"/>
        <end position="142"/>
    </location>
</feature>
<dbReference type="EMBL" id="PKGY01000002">
    <property type="protein sequence ID" value="PKZ22508.1"/>
    <property type="molecule type" value="Genomic_DNA"/>
</dbReference>
<reference evidence="3 5" key="1">
    <citation type="journal article" date="2016" name="Genome Announc.">
        <title>Complete Genome Sequences of Aerococcus christensenii CCUG 28831T, Aerococcus sanguinicola CCUG 43001T, Aerococcus urinae CCUG 36881T, Aerococcus urinaeequi CCUG 28094T, Aerococcus urinaehominis CCUG 42038 BT, and Aerococcus viridans CCUG 4311T.</title>
        <authorList>
            <person name="Carkaci D."/>
            <person name="Dargis R."/>
            <person name="Nielsen X.C."/>
            <person name="Skovgaard O."/>
            <person name="Fuursted K."/>
            <person name="Christensen J.J."/>
        </authorList>
    </citation>
    <scope>NUCLEOTIDE SEQUENCE [LARGE SCALE GENOMIC DNA]</scope>
    <source>
        <strain evidence="3 5">CCUG43001</strain>
    </source>
</reference>
<evidence type="ECO:0000313" key="6">
    <source>
        <dbReference type="Proteomes" id="UP000234239"/>
    </source>
</evidence>
<feature type="region of interest" description="Disordered" evidence="1">
    <location>
        <begin position="27"/>
        <end position="47"/>
    </location>
</feature>
<dbReference type="RefSeq" id="WP_067974770.1">
    <property type="nucleotide sequence ID" value="NZ_CAJHKM010000001.1"/>
</dbReference>
<evidence type="ECO:0000313" key="4">
    <source>
        <dbReference type="EMBL" id="PKZ22508.1"/>
    </source>
</evidence>
<dbReference type="InterPro" id="IPR011426">
    <property type="entry name" value="CamS"/>
</dbReference>
<dbReference type="OrthoDB" id="9795361at2"/>
<dbReference type="PROSITE" id="PS51257">
    <property type="entry name" value="PROKAR_LIPOPROTEIN"/>
    <property type="match status" value="1"/>
</dbReference>
<dbReference type="PIRSF" id="PIRSF012509">
    <property type="entry name" value="CamS"/>
    <property type="match status" value="1"/>
</dbReference>
<dbReference type="EMBL" id="CP014160">
    <property type="protein sequence ID" value="AMB94329.1"/>
    <property type="molecule type" value="Genomic_DNA"/>
</dbReference>
<name>A0A109RDC0_9LACT</name>
<feature type="compositionally biased region" description="Low complexity" evidence="1">
    <location>
        <begin position="29"/>
        <end position="42"/>
    </location>
</feature>
<dbReference type="Proteomes" id="UP000234239">
    <property type="component" value="Unassembled WGS sequence"/>
</dbReference>
<dbReference type="CDD" id="cd13440">
    <property type="entry name" value="CamS_repeat_2"/>
    <property type="match status" value="1"/>
</dbReference>